<dbReference type="OrthoDB" id="4168525at2"/>
<evidence type="ECO:0000256" key="2">
    <source>
        <dbReference type="ARBA" id="ARBA00022617"/>
    </source>
</evidence>
<dbReference type="CDD" id="cd11033">
    <property type="entry name" value="CYP142-like"/>
    <property type="match status" value="1"/>
</dbReference>
<dbReference type="InterPro" id="IPR017972">
    <property type="entry name" value="Cyt_P450_CS"/>
</dbReference>
<dbReference type="GO" id="GO:0020037">
    <property type="term" value="F:heme binding"/>
    <property type="evidence" value="ECO:0007669"/>
    <property type="project" value="InterPro"/>
</dbReference>
<evidence type="ECO:0000256" key="5">
    <source>
        <dbReference type="ARBA" id="ARBA00023004"/>
    </source>
</evidence>
<keyword evidence="6 7" id="KW-0503">Monooxygenase</keyword>
<keyword evidence="3 7" id="KW-0479">Metal-binding</keyword>
<dbReference type="Pfam" id="PF00067">
    <property type="entry name" value="p450"/>
    <property type="match status" value="2"/>
</dbReference>
<evidence type="ECO:0000256" key="7">
    <source>
        <dbReference type="RuleBase" id="RU000461"/>
    </source>
</evidence>
<dbReference type="Gene3D" id="1.10.630.10">
    <property type="entry name" value="Cytochrome P450"/>
    <property type="match status" value="1"/>
</dbReference>
<evidence type="ECO:0000256" key="3">
    <source>
        <dbReference type="ARBA" id="ARBA00022723"/>
    </source>
</evidence>
<dbReference type="PROSITE" id="PS00086">
    <property type="entry name" value="CYTOCHROME_P450"/>
    <property type="match status" value="1"/>
</dbReference>
<dbReference type="InterPro" id="IPR001128">
    <property type="entry name" value="Cyt_P450"/>
</dbReference>
<keyword evidence="2 7" id="KW-0349">Heme</keyword>
<comment type="caution">
    <text evidence="8">The sequence shown here is derived from an EMBL/GenBank/DDBJ whole genome shotgun (WGS) entry which is preliminary data.</text>
</comment>
<dbReference type="PRINTS" id="PR00359">
    <property type="entry name" value="BP450"/>
</dbReference>
<proteinExistence type="inferred from homology"/>
<dbReference type="FunFam" id="1.10.630.10:FF:000018">
    <property type="entry name" value="Cytochrome P450 monooxygenase"/>
    <property type="match status" value="1"/>
</dbReference>
<dbReference type="PANTHER" id="PTHR46696">
    <property type="entry name" value="P450, PUTATIVE (EUROFUNG)-RELATED"/>
    <property type="match status" value="1"/>
</dbReference>
<dbReference type="InterPro" id="IPR036396">
    <property type="entry name" value="Cyt_P450_sf"/>
</dbReference>
<evidence type="ECO:0000256" key="6">
    <source>
        <dbReference type="ARBA" id="ARBA00023033"/>
    </source>
</evidence>
<keyword evidence="9" id="KW-1185">Reference proteome</keyword>
<dbReference type="PANTHER" id="PTHR46696:SF4">
    <property type="entry name" value="BIOTIN BIOSYNTHESIS CYTOCHROME P450"/>
    <property type="match status" value="1"/>
</dbReference>
<evidence type="ECO:0000256" key="1">
    <source>
        <dbReference type="ARBA" id="ARBA00010617"/>
    </source>
</evidence>
<keyword evidence="4 7" id="KW-0560">Oxidoreductase</keyword>
<keyword evidence="5 7" id="KW-0408">Iron</keyword>
<dbReference type="EMBL" id="QURR01000006">
    <property type="protein sequence ID" value="RGE45962.1"/>
    <property type="molecule type" value="Genomic_DNA"/>
</dbReference>
<dbReference type="InterPro" id="IPR002397">
    <property type="entry name" value="Cyt_P450_B"/>
</dbReference>
<accession>A0A373FR00</accession>
<dbReference type="GO" id="GO:0036199">
    <property type="term" value="F:cholest-4-en-3-one 26-monooxygenase activity"/>
    <property type="evidence" value="ECO:0007669"/>
    <property type="project" value="TreeGrafter"/>
</dbReference>
<reference evidence="8 9" key="1">
    <citation type="submission" date="2018-08" db="EMBL/GenBank/DDBJ databases">
        <title>Comamonas testosteroni strain SWCO2.</title>
        <authorList>
            <person name="Jiang N."/>
            <person name="Zhang X.Z."/>
        </authorList>
    </citation>
    <scope>NUCLEOTIDE SEQUENCE [LARGE SCALE GENOMIC DNA]</scope>
    <source>
        <strain evidence="8 9">SWCO2</strain>
    </source>
</reference>
<name>A0A373FR00_COMTE</name>
<evidence type="ECO:0000313" key="9">
    <source>
        <dbReference type="Proteomes" id="UP000261948"/>
    </source>
</evidence>
<comment type="similarity">
    <text evidence="1 7">Belongs to the cytochrome P450 family.</text>
</comment>
<sequence length="452" mass="51168">MVLKSCMYPLWAVCPPARTGAQLESPHPTKRRRQIMLATVCDIVSPGVYANPALLHERYARFRREEPVAWIEQEPFRPFWALTKHADIIEVERQNKLFISEPRITLVPREVEDQTIAALGKRTAMVRTLLDMDEPDHRKYRSVAQSWFLGPGVARFQSRVEDVCSNWIDRMQEREQGGEGRCDFAADIANFVPLSVIMTILGLPESDMQFVLRSTQQLFGASDPDMQDDSGDYGRTVFMELMGYLGELVERRRREPTDDLASVIANGVIDGAPMAMLETLSYLLITSTAGHETTASALAGGLLAMLENPQQLQLLREQPELWDAGAADEVVRWVTPVRHMMRTATEDYVLRGKTIRAGDSVAMMFLSANRDEEVFDRPFSFDVQRASTRHLAFGMGVHFCLGRLLALNEIRAFFKQLLQRVEHIELAGPAVPAQSNFVGTLKSLPVHYRFKR</sequence>
<dbReference type="GO" id="GO:0005506">
    <property type="term" value="F:iron ion binding"/>
    <property type="evidence" value="ECO:0007669"/>
    <property type="project" value="InterPro"/>
</dbReference>
<evidence type="ECO:0000256" key="4">
    <source>
        <dbReference type="ARBA" id="ARBA00023002"/>
    </source>
</evidence>
<dbReference type="GO" id="GO:0006707">
    <property type="term" value="P:cholesterol catabolic process"/>
    <property type="evidence" value="ECO:0007669"/>
    <property type="project" value="TreeGrafter"/>
</dbReference>
<gene>
    <name evidence="8" type="ORF">DZC30_06725</name>
</gene>
<dbReference type="PRINTS" id="PR00385">
    <property type="entry name" value="P450"/>
</dbReference>
<organism evidence="8 9">
    <name type="scientific">Comamonas testosteroni</name>
    <name type="common">Pseudomonas testosteroni</name>
    <dbReference type="NCBI Taxonomy" id="285"/>
    <lineage>
        <taxon>Bacteria</taxon>
        <taxon>Pseudomonadati</taxon>
        <taxon>Pseudomonadota</taxon>
        <taxon>Betaproteobacteria</taxon>
        <taxon>Burkholderiales</taxon>
        <taxon>Comamonadaceae</taxon>
        <taxon>Comamonas</taxon>
    </lineage>
</organism>
<dbReference type="GO" id="GO:0008395">
    <property type="term" value="F:steroid hydroxylase activity"/>
    <property type="evidence" value="ECO:0007669"/>
    <property type="project" value="TreeGrafter"/>
</dbReference>
<protein>
    <submittedName>
        <fullName evidence="8">Cytochrome P450</fullName>
    </submittedName>
</protein>
<dbReference type="AlphaFoldDB" id="A0A373FR00"/>
<evidence type="ECO:0000313" key="8">
    <source>
        <dbReference type="EMBL" id="RGE45962.1"/>
    </source>
</evidence>
<dbReference type="Proteomes" id="UP000261948">
    <property type="component" value="Unassembled WGS sequence"/>
</dbReference>
<dbReference type="SUPFAM" id="SSF48264">
    <property type="entry name" value="Cytochrome P450"/>
    <property type="match status" value="1"/>
</dbReference>